<dbReference type="Proteomes" id="UP000196386">
    <property type="component" value="Unassembled WGS sequence"/>
</dbReference>
<organism evidence="7 8">
    <name type="scientific">Anaerotruncus colihominis</name>
    <dbReference type="NCBI Taxonomy" id="169435"/>
    <lineage>
        <taxon>Bacteria</taxon>
        <taxon>Bacillati</taxon>
        <taxon>Bacillota</taxon>
        <taxon>Clostridia</taxon>
        <taxon>Eubacteriales</taxon>
        <taxon>Oscillospiraceae</taxon>
        <taxon>Anaerotruncus</taxon>
    </lineage>
</organism>
<dbReference type="InterPro" id="IPR006680">
    <property type="entry name" value="Amidohydro-rel"/>
</dbReference>
<evidence type="ECO:0000256" key="3">
    <source>
        <dbReference type="ARBA" id="ARBA00022723"/>
    </source>
</evidence>
<evidence type="ECO:0000259" key="6">
    <source>
        <dbReference type="Pfam" id="PF01979"/>
    </source>
</evidence>
<dbReference type="InterPro" id="IPR032466">
    <property type="entry name" value="Metal_Hydrolase"/>
</dbReference>
<dbReference type="SUPFAM" id="SSF51338">
    <property type="entry name" value="Composite domain of metallo-dependent hydrolases"/>
    <property type="match status" value="1"/>
</dbReference>
<dbReference type="Pfam" id="PF01979">
    <property type="entry name" value="Amidohydro_1"/>
    <property type="match status" value="1"/>
</dbReference>
<keyword evidence="3" id="KW-0479">Metal-binding</keyword>
<dbReference type="EMBL" id="NFKP01000014">
    <property type="protein sequence ID" value="OUP68772.1"/>
    <property type="molecule type" value="Genomic_DNA"/>
</dbReference>
<sequence length="463" mass="50603">MEFDMKILIKNGRVVTPRGTCAADVLIEGSRIAQVGEGLSESGCNLYDAAGCLLFPGFIDAHTHLDMDNGVTVSSDDFETGTAAAVCGGTTTILDFATQDRGGTLAKALADWHTKSDGKASCDYGFHMAITDWNDEVSREIDGMARAGVTSFKLYLAYDNLRLPDGQVYEVLKRVHQIGGIVGTHCENGDLINELAGELRRAGKLLPRYHPFARPDYVEAEAIARYCYIALAADAPVNIVHLSTRLGLEEARRARARGQQVYIETCPQYLMLDESLYEQPGFEAAKYVCSPPLRTAADREALWDAISNNEVDTISTDHCGYNFKGQKELGRDDFMKIPNGMPGVEHRPAVLYTYGVEAGRMTEGQMAAMLSENTARLFGMYPQKGVVAPGADADIVVWDPSYSGVISVRTQHQNCDYTPLEGMAVHGRAKAVFLRGEQVVSDGEVIRAHRGAFVARGRSDLQR</sequence>
<evidence type="ECO:0000256" key="4">
    <source>
        <dbReference type="ARBA" id="ARBA00022801"/>
    </source>
</evidence>
<dbReference type="InterPro" id="IPR050378">
    <property type="entry name" value="Metallo-dep_Hydrolases_sf"/>
</dbReference>
<comment type="PTM">
    <text evidence="5">Carbamylation allows a single lysine to coordinate two divalent metal cations.</text>
</comment>
<proteinExistence type="inferred from homology"/>
<protein>
    <submittedName>
        <fullName evidence="7">Dihydropyrimidinase</fullName>
    </submittedName>
</protein>
<name>A0A1Y4MPM0_9FIRM</name>
<dbReference type="NCBIfam" id="TIGR02033">
    <property type="entry name" value="D-hydantoinase"/>
    <property type="match status" value="1"/>
</dbReference>
<evidence type="ECO:0000256" key="2">
    <source>
        <dbReference type="ARBA" id="ARBA00008829"/>
    </source>
</evidence>
<feature type="domain" description="Amidohydrolase-related" evidence="6">
    <location>
        <begin position="54"/>
        <end position="439"/>
    </location>
</feature>
<dbReference type="CDD" id="cd01314">
    <property type="entry name" value="D-HYD"/>
    <property type="match status" value="1"/>
</dbReference>
<dbReference type="InterPro" id="IPR011059">
    <property type="entry name" value="Metal-dep_hydrolase_composite"/>
</dbReference>
<evidence type="ECO:0000313" key="8">
    <source>
        <dbReference type="Proteomes" id="UP000196386"/>
    </source>
</evidence>
<evidence type="ECO:0000256" key="1">
    <source>
        <dbReference type="ARBA" id="ARBA00001947"/>
    </source>
</evidence>
<dbReference type="InterPro" id="IPR018228">
    <property type="entry name" value="DNase_TatD-rel_CS"/>
</dbReference>
<feature type="modified residue" description="N6-carboxylysine" evidence="5">
    <location>
        <position position="153"/>
    </location>
</feature>
<dbReference type="Gene3D" id="3.20.20.140">
    <property type="entry name" value="Metal-dependent hydrolases"/>
    <property type="match status" value="1"/>
</dbReference>
<comment type="caution">
    <text evidence="7">The sequence shown here is derived from an EMBL/GenBank/DDBJ whole genome shotgun (WGS) entry which is preliminary data.</text>
</comment>
<dbReference type="InterPro" id="IPR011778">
    <property type="entry name" value="Hydantoinase/dihydroPyrase"/>
</dbReference>
<dbReference type="FunFam" id="3.20.20.140:FF:000076">
    <property type="entry name" value="Dihydropyrimidinase like 2"/>
    <property type="match status" value="1"/>
</dbReference>
<evidence type="ECO:0000313" key="7">
    <source>
        <dbReference type="EMBL" id="OUP68772.1"/>
    </source>
</evidence>
<accession>A0A1Y4MPM0</accession>
<evidence type="ECO:0000256" key="5">
    <source>
        <dbReference type="PIRSR" id="PIRSR611778-50"/>
    </source>
</evidence>
<dbReference type="GO" id="GO:0016812">
    <property type="term" value="F:hydrolase activity, acting on carbon-nitrogen (but not peptide) bonds, in cyclic amides"/>
    <property type="evidence" value="ECO:0007669"/>
    <property type="project" value="TreeGrafter"/>
</dbReference>
<dbReference type="Gene3D" id="2.30.40.10">
    <property type="entry name" value="Urease, subunit C, domain 1"/>
    <property type="match status" value="1"/>
</dbReference>
<comment type="cofactor">
    <cofactor evidence="1">
        <name>Zn(2+)</name>
        <dbReference type="ChEBI" id="CHEBI:29105"/>
    </cofactor>
</comment>
<dbReference type="PANTHER" id="PTHR11647:SF1">
    <property type="entry name" value="COLLAPSIN RESPONSE MEDIATOR PROTEIN"/>
    <property type="match status" value="1"/>
</dbReference>
<keyword evidence="4" id="KW-0378">Hydrolase</keyword>
<dbReference type="PANTHER" id="PTHR11647">
    <property type="entry name" value="HYDRANTOINASE/DIHYDROPYRIMIDINASE FAMILY MEMBER"/>
    <property type="match status" value="1"/>
</dbReference>
<comment type="similarity">
    <text evidence="2">Belongs to the metallo-dependent hydrolases superfamily. Hydantoinase/dihydropyrimidinase family.</text>
</comment>
<reference evidence="8" key="1">
    <citation type="submission" date="2017-04" db="EMBL/GenBank/DDBJ databases">
        <title>Function of individual gut microbiota members based on whole genome sequencing of pure cultures obtained from chicken caecum.</title>
        <authorList>
            <person name="Medvecky M."/>
            <person name="Cejkova D."/>
            <person name="Polansky O."/>
            <person name="Karasova D."/>
            <person name="Kubasova T."/>
            <person name="Cizek A."/>
            <person name="Rychlik I."/>
        </authorList>
    </citation>
    <scope>NUCLEOTIDE SEQUENCE [LARGE SCALE GENOMIC DNA]</scope>
    <source>
        <strain evidence="8">An175</strain>
    </source>
</reference>
<dbReference type="RefSeq" id="WP_087301693.1">
    <property type="nucleotide sequence ID" value="NZ_NFKP01000014.1"/>
</dbReference>
<gene>
    <name evidence="7" type="ORF">B5F11_11660</name>
</gene>
<dbReference type="AlphaFoldDB" id="A0A1Y4MPM0"/>
<dbReference type="GO" id="GO:0046872">
    <property type="term" value="F:metal ion binding"/>
    <property type="evidence" value="ECO:0007669"/>
    <property type="project" value="UniProtKB-KW"/>
</dbReference>
<dbReference type="SUPFAM" id="SSF51556">
    <property type="entry name" value="Metallo-dependent hydrolases"/>
    <property type="match status" value="1"/>
</dbReference>
<dbReference type="GO" id="GO:0005829">
    <property type="term" value="C:cytosol"/>
    <property type="evidence" value="ECO:0007669"/>
    <property type="project" value="TreeGrafter"/>
</dbReference>
<dbReference type="PROSITE" id="PS01137">
    <property type="entry name" value="TATD_1"/>
    <property type="match status" value="1"/>
</dbReference>